<comment type="caution">
    <text evidence="1">The sequence shown here is derived from an EMBL/GenBank/DDBJ whole genome shotgun (WGS) entry which is preliminary data.</text>
</comment>
<sequence length="87" mass="9643">MRALLLLEETAAAIMRLVAHALLTGIPDLTAHARHVLAAWREHGAQPYRGHTRAMPYADIIDSYVRRIGAHREVTWAAEPPAAVLSR</sequence>
<keyword evidence="2" id="KW-1185">Reference proteome</keyword>
<dbReference type="RefSeq" id="WP_154615196.1">
    <property type="nucleotide sequence ID" value="NZ_CP053660.1"/>
</dbReference>
<organism evidence="1 2">
    <name type="scientific">Nocardioides marmotae</name>
    <dbReference type="NCBI Taxonomy" id="2663857"/>
    <lineage>
        <taxon>Bacteria</taxon>
        <taxon>Bacillati</taxon>
        <taxon>Actinomycetota</taxon>
        <taxon>Actinomycetes</taxon>
        <taxon>Propionibacteriales</taxon>
        <taxon>Nocardioidaceae</taxon>
        <taxon>Nocardioides</taxon>
    </lineage>
</organism>
<dbReference type="AlphaFoldDB" id="A0A6I3JC45"/>
<gene>
    <name evidence="1" type="ORF">GGQ22_11605</name>
</gene>
<evidence type="ECO:0000313" key="1">
    <source>
        <dbReference type="EMBL" id="MTB95732.1"/>
    </source>
</evidence>
<protein>
    <submittedName>
        <fullName evidence="1">Uncharacterized protein</fullName>
    </submittedName>
</protein>
<accession>A0A6I3JC45</accession>
<dbReference type="EMBL" id="WLCI01000012">
    <property type="protein sequence ID" value="MTB95732.1"/>
    <property type="molecule type" value="Genomic_DNA"/>
</dbReference>
<reference evidence="1 2" key="1">
    <citation type="submission" date="2019-10" db="EMBL/GenBank/DDBJ databases">
        <title>Nocardioides novel species isolated from the excrement of Marmot.</title>
        <authorList>
            <person name="Zhang G."/>
        </authorList>
    </citation>
    <scope>NUCLEOTIDE SEQUENCE [LARGE SCALE GENOMIC DNA]</scope>
    <source>
        <strain evidence="2">zg-579</strain>
    </source>
</reference>
<evidence type="ECO:0000313" key="2">
    <source>
        <dbReference type="Proteomes" id="UP000433406"/>
    </source>
</evidence>
<name>A0A6I3JC45_9ACTN</name>
<proteinExistence type="predicted"/>
<dbReference type="Proteomes" id="UP000433406">
    <property type="component" value="Unassembled WGS sequence"/>
</dbReference>